<evidence type="ECO:0000313" key="4">
    <source>
        <dbReference type="EMBL" id="KAK9769622.1"/>
    </source>
</evidence>
<dbReference type="InterPro" id="IPR036322">
    <property type="entry name" value="WD40_repeat_dom_sf"/>
</dbReference>
<dbReference type="InterPro" id="IPR001680">
    <property type="entry name" value="WD40_rpt"/>
</dbReference>
<comment type="caution">
    <text evidence="4">The sequence shown here is derived from an EMBL/GenBank/DDBJ whole genome shotgun (WGS) entry which is preliminary data.</text>
</comment>
<evidence type="ECO:0000256" key="2">
    <source>
        <dbReference type="ARBA" id="ARBA00022737"/>
    </source>
</evidence>
<dbReference type="PANTHER" id="PTHR19918">
    <property type="entry name" value="CELL DIVISION CYCLE 20 CDC20 FIZZY -RELATED"/>
    <property type="match status" value="1"/>
</dbReference>
<feature type="region of interest" description="Disordered" evidence="3">
    <location>
        <begin position="198"/>
        <end position="239"/>
    </location>
</feature>
<feature type="region of interest" description="Disordered" evidence="3">
    <location>
        <begin position="817"/>
        <end position="857"/>
    </location>
</feature>
<dbReference type="EMBL" id="JARVKM010000116">
    <property type="protein sequence ID" value="KAK9769622.1"/>
    <property type="molecule type" value="Genomic_DNA"/>
</dbReference>
<dbReference type="SUPFAM" id="SSF50978">
    <property type="entry name" value="WD40 repeat-like"/>
    <property type="match status" value="1"/>
</dbReference>
<gene>
    <name evidence="4" type="ORF">SCAR479_13687</name>
</gene>
<protein>
    <submittedName>
        <fullName evidence="4">WD40-repeat-containing domain protein</fullName>
    </submittedName>
</protein>
<name>A0ABR2X771_9PEZI</name>
<feature type="compositionally biased region" description="Basic and acidic residues" evidence="3">
    <location>
        <begin position="219"/>
        <end position="234"/>
    </location>
</feature>
<organism evidence="4 5">
    <name type="scientific">Seiridium cardinale</name>
    <dbReference type="NCBI Taxonomy" id="138064"/>
    <lineage>
        <taxon>Eukaryota</taxon>
        <taxon>Fungi</taxon>
        <taxon>Dikarya</taxon>
        <taxon>Ascomycota</taxon>
        <taxon>Pezizomycotina</taxon>
        <taxon>Sordariomycetes</taxon>
        <taxon>Xylariomycetidae</taxon>
        <taxon>Amphisphaeriales</taxon>
        <taxon>Sporocadaceae</taxon>
        <taxon>Seiridium</taxon>
    </lineage>
</organism>
<feature type="region of interest" description="Disordered" evidence="3">
    <location>
        <begin position="91"/>
        <end position="183"/>
    </location>
</feature>
<keyword evidence="5" id="KW-1185">Reference proteome</keyword>
<accession>A0ABR2X771</accession>
<evidence type="ECO:0000256" key="3">
    <source>
        <dbReference type="SAM" id="MobiDB-lite"/>
    </source>
</evidence>
<reference evidence="4 5" key="1">
    <citation type="submission" date="2024-02" db="EMBL/GenBank/DDBJ databases">
        <title>First draft genome assembly of two strains of Seiridium cardinale.</title>
        <authorList>
            <person name="Emiliani G."/>
            <person name="Scali E."/>
        </authorList>
    </citation>
    <scope>NUCLEOTIDE SEQUENCE [LARGE SCALE GENOMIC DNA]</scope>
    <source>
        <strain evidence="4 5">BM-138-000479</strain>
    </source>
</reference>
<dbReference type="Gene3D" id="2.130.10.10">
    <property type="entry name" value="YVTN repeat-like/Quinoprotein amine dehydrogenase"/>
    <property type="match status" value="2"/>
</dbReference>
<keyword evidence="2" id="KW-0677">Repeat</keyword>
<feature type="compositionally biased region" description="Polar residues" evidence="3">
    <location>
        <begin position="91"/>
        <end position="109"/>
    </location>
</feature>
<dbReference type="InterPro" id="IPR033010">
    <property type="entry name" value="Cdc20/Fizzy"/>
</dbReference>
<dbReference type="PANTHER" id="PTHR19918:SF5">
    <property type="entry name" value="MEIOSIS-SPECIFIC APC_C ACTIVATOR PROTEIN AMA1"/>
    <property type="match status" value="1"/>
</dbReference>
<sequence length="920" mass="100276">MEDSRERSNTLSTSTSNTSASHQDPRPETSIRKNRSQLRLETPIKAHPANPDNAPSLLYAGPVRCISFHQRGGLENSRLVPADVYLDGAWSTSSTSNDEEPQSTANPRQRATARQPIPRTPATDPRVKSLRPDTLTSFWSDSEVHRRRQRPLPIDGTPSSRGRSPRPSDRFIPSRETSGPLHNRFRTAKDLNRLSTSERILRHGDATPDPFCFRPPRSAPDKTSHQESRSDGSGRRAGTTVGIIPRNAMTLSSTERQVSIGAVWSVGGIAPGSLAVDDGRGQYMGSGTNAPLYTMPFTITRPKSEEHQEKHEGRLAQALDIDRVQRVLDYDGYSTFPRCSGKPRSRPTLHTAKTTWTGTEWSNDKHRPVERRKSERILPSAPFKILDAPGIRDDFYCSIMAYSSTCNVLAIGLGSLLYGWSESTGVSLLNTGAKDRSWLTSVAFSSDDGGKSVLAFGRSSGYLGLLSLFDSLLPRFEAHHPHPIACLKWRPVTTTRPSLNPYNPGVPVETEDLLVGEEGGDVYYYSVEWPGGWEVARDTWPGALTLLARITVHTQQICGLAWSHDGELFATGGNDNKCCLFAVGKILGTEAAAEDVKVESSVMSESQASTSSSAEQHLPTILQRVMHNDCKTPLDPSAAVFVPSHSGSGSAVSWADWLPDYTIFPEHFGPTGVPTLSADDQNVVNPEVPQTPPAPSVKIWSASDALQTWYHLAAVKAIAFCPWRPHLLATGGGSNDRMIHFFHTTSGAALATISVSAQVTSLVWSTTRREIAATFGYAQPDHNIRIAVFSWPECQMVGSVKWDGNHRALFAIPYPGGPNEPSVPTESDVQDFSETSPDGASSRISPEGNIIGRTNRSRRRRKVNGEGCLIVAASDNTIKFHEIWGIGRGKSAAATEPGVLGGSDIIEMAEGIDKEGDIIR</sequence>
<dbReference type="SMART" id="SM00320">
    <property type="entry name" value="WD40"/>
    <property type="match status" value="2"/>
</dbReference>
<dbReference type="Pfam" id="PF00400">
    <property type="entry name" value="WD40"/>
    <property type="match status" value="1"/>
</dbReference>
<feature type="region of interest" description="Disordered" evidence="3">
    <location>
        <begin position="1"/>
        <end position="55"/>
    </location>
</feature>
<proteinExistence type="predicted"/>
<dbReference type="InterPro" id="IPR015943">
    <property type="entry name" value="WD40/YVTN_repeat-like_dom_sf"/>
</dbReference>
<keyword evidence="1" id="KW-0853">WD repeat</keyword>
<evidence type="ECO:0000256" key="1">
    <source>
        <dbReference type="ARBA" id="ARBA00022574"/>
    </source>
</evidence>
<feature type="compositionally biased region" description="Low complexity" evidence="3">
    <location>
        <begin position="9"/>
        <end position="21"/>
    </location>
</feature>
<evidence type="ECO:0000313" key="5">
    <source>
        <dbReference type="Proteomes" id="UP001465668"/>
    </source>
</evidence>
<dbReference type="Proteomes" id="UP001465668">
    <property type="component" value="Unassembled WGS sequence"/>
</dbReference>
<feature type="compositionally biased region" description="Polar residues" evidence="3">
    <location>
        <begin position="822"/>
        <end position="844"/>
    </location>
</feature>